<keyword evidence="9" id="KW-0347">Helicase</keyword>
<feature type="region of interest" description="Disordered" evidence="17">
    <location>
        <begin position="877"/>
        <end position="903"/>
    </location>
</feature>
<evidence type="ECO:0000256" key="15">
    <source>
        <dbReference type="PROSITE-ProRule" id="PRU00449"/>
    </source>
</evidence>
<keyword evidence="10" id="KW-0862">Zinc</keyword>
<feature type="domain" description="R3H" evidence="19">
    <location>
        <begin position="714"/>
        <end position="778"/>
    </location>
</feature>
<dbReference type="Gene3D" id="3.40.50.300">
    <property type="entry name" value="P-loop containing nucleotide triphosphate hydrolases"/>
    <property type="match status" value="2"/>
</dbReference>
<accession>A0ABD3WYT5</accession>
<keyword evidence="6" id="KW-0547">Nucleotide-binding</keyword>
<comment type="catalytic activity">
    <reaction evidence="14">
        <text>ATP + H2O = ADP + phosphate + H(+)</text>
        <dbReference type="Rhea" id="RHEA:13065"/>
        <dbReference type="ChEBI" id="CHEBI:15377"/>
        <dbReference type="ChEBI" id="CHEBI:15378"/>
        <dbReference type="ChEBI" id="CHEBI:30616"/>
        <dbReference type="ChEBI" id="CHEBI:43474"/>
        <dbReference type="ChEBI" id="CHEBI:456216"/>
        <dbReference type="EC" id="3.6.4.12"/>
    </reaction>
    <physiologicalReaction direction="left-to-right" evidence="14">
        <dbReference type="Rhea" id="RHEA:13066"/>
    </physiologicalReaction>
</comment>
<feature type="region of interest" description="Disordered" evidence="17">
    <location>
        <begin position="663"/>
        <end position="712"/>
    </location>
</feature>
<dbReference type="Gene3D" id="2.40.30.270">
    <property type="match status" value="1"/>
</dbReference>
<evidence type="ECO:0000256" key="14">
    <source>
        <dbReference type="ARBA" id="ARBA00048432"/>
    </source>
</evidence>
<dbReference type="InterPro" id="IPR048761">
    <property type="entry name" value="SMUBP-2_HCS1_1B"/>
</dbReference>
<keyword evidence="7 15" id="KW-0863">Zinc-finger</keyword>
<organism evidence="21 22">
    <name type="scientific">Sinanodonta woodiana</name>
    <name type="common">Chinese pond mussel</name>
    <name type="synonym">Anodonta woodiana</name>
    <dbReference type="NCBI Taxonomy" id="1069815"/>
    <lineage>
        <taxon>Eukaryota</taxon>
        <taxon>Metazoa</taxon>
        <taxon>Spiralia</taxon>
        <taxon>Lophotrochozoa</taxon>
        <taxon>Mollusca</taxon>
        <taxon>Bivalvia</taxon>
        <taxon>Autobranchia</taxon>
        <taxon>Heteroconchia</taxon>
        <taxon>Palaeoheterodonta</taxon>
        <taxon>Unionida</taxon>
        <taxon>Unionoidea</taxon>
        <taxon>Unionidae</taxon>
        <taxon>Unioninae</taxon>
        <taxon>Sinanodonta</taxon>
    </lineage>
</organism>
<evidence type="ECO:0000256" key="11">
    <source>
        <dbReference type="ARBA" id="ARBA00022840"/>
    </source>
</evidence>
<dbReference type="InterPro" id="IPR027417">
    <property type="entry name" value="P-loop_NTPase"/>
</dbReference>
<dbReference type="SUPFAM" id="SSF52540">
    <property type="entry name" value="P-loop containing nucleoside triphosphate hydrolases"/>
    <property type="match status" value="1"/>
</dbReference>
<dbReference type="InterPro" id="IPR036867">
    <property type="entry name" value="R3H_dom_sf"/>
</dbReference>
<reference evidence="21 22" key="1">
    <citation type="submission" date="2024-11" db="EMBL/GenBank/DDBJ databases">
        <title>Chromosome-level genome assembly of the freshwater bivalve Anodonta woodiana.</title>
        <authorList>
            <person name="Chen X."/>
        </authorList>
    </citation>
    <scope>NUCLEOTIDE SEQUENCE [LARGE SCALE GENOMIC DNA]</scope>
    <source>
        <strain evidence="21">MN2024</strain>
        <tissue evidence="21">Gills</tissue>
    </source>
</reference>
<dbReference type="SUPFAM" id="SSF118310">
    <property type="entry name" value="AN1-like Zinc finger"/>
    <property type="match status" value="1"/>
</dbReference>
<comment type="caution">
    <text evidence="21">The sequence shown here is derived from an EMBL/GenBank/DDBJ whole genome shotgun (WGS) entry which is preliminary data.</text>
</comment>
<evidence type="ECO:0000259" key="20">
    <source>
        <dbReference type="PROSITE" id="PS51192"/>
    </source>
</evidence>
<evidence type="ECO:0000256" key="12">
    <source>
        <dbReference type="ARBA" id="ARBA00022884"/>
    </source>
</evidence>
<evidence type="ECO:0000256" key="3">
    <source>
        <dbReference type="ARBA" id="ARBA00007913"/>
    </source>
</evidence>
<dbReference type="FunFam" id="3.40.50.300:FF:001146">
    <property type="entry name" value="DNA-binding protein SMUBP-2 isoform X1"/>
    <property type="match status" value="1"/>
</dbReference>
<evidence type="ECO:0000313" key="22">
    <source>
        <dbReference type="Proteomes" id="UP001634394"/>
    </source>
</evidence>
<feature type="domain" description="AN1-type" evidence="18">
    <location>
        <begin position="925"/>
        <end position="974"/>
    </location>
</feature>
<dbReference type="Pfam" id="PF01424">
    <property type="entry name" value="R3H"/>
    <property type="match status" value="1"/>
</dbReference>
<dbReference type="InterPro" id="IPR001374">
    <property type="entry name" value="R3H_dom"/>
</dbReference>
<evidence type="ECO:0000256" key="6">
    <source>
        <dbReference type="ARBA" id="ARBA00022741"/>
    </source>
</evidence>
<dbReference type="CDD" id="cd18044">
    <property type="entry name" value="DEXXQc_SMUBP2"/>
    <property type="match status" value="1"/>
</dbReference>
<evidence type="ECO:0000256" key="1">
    <source>
        <dbReference type="ARBA" id="ARBA00004123"/>
    </source>
</evidence>
<dbReference type="SMART" id="SM00487">
    <property type="entry name" value="DEXDc"/>
    <property type="match status" value="1"/>
</dbReference>
<evidence type="ECO:0000256" key="8">
    <source>
        <dbReference type="ARBA" id="ARBA00022801"/>
    </source>
</evidence>
<dbReference type="CDD" id="cd18808">
    <property type="entry name" value="SF1_C_Upf1"/>
    <property type="match status" value="1"/>
</dbReference>
<evidence type="ECO:0000259" key="19">
    <source>
        <dbReference type="PROSITE" id="PS51061"/>
    </source>
</evidence>
<evidence type="ECO:0000256" key="13">
    <source>
        <dbReference type="ARBA" id="ARBA00023242"/>
    </source>
</evidence>
<feature type="region of interest" description="Disordered" evidence="17">
    <location>
        <begin position="984"/>
        <end position="1022"/>
    </location>
</feature>
<dbReference type="Gene3D" id="4.10.1110.10">
    <property type="entry name" value="AN1-like Zinc finger"/>
    <property type="match status" value="1"/>
</dbReference>
<evidence type="ECO:0000256" key="16">
    <source>
        <dbReference type="SAM" id="Coils"/>
    </source>
</evidence>
<dbReference type="Pfam" id="PF13087">
    <property type="entry name" value="AAA_12"/>
    <property type="match status" value="1"/>
</dbReference>
<evidence type="ECO:0000256" key="9">
    <source>
        <dbReference type="ARBA" id="ARBA00022806"/>
    </source>
</evidence>
<dbReference type="Gene3D" id="3.30.1370.50">
    <property type="entry name" value="R3H-like domain"/>
    <property type="match status" value="1"/>
</dbReference>
<keyword evidence="13" id="KW-0539">Nucleus</keyword>
<dbReference type="InterPro" id="IPR003593">
    <property type="entry name" value="AAA+_ATPase"/>
</dbReference>
<evidence type="ECO:0000256" key="2">
    <source>
        <dbReference type="ARBA" id="ARBA00004496"/>
    </source>
</evidence>
<feature type="compositionally biased region" description="Basic and acidic residues" evidence="17">
    <location>
        <begin position="992"/>
        <end position="1016"/>
    </location>
</feature>
<evidence type="ECO:0000256" key="5">
    <source>
        <dbReference type="ARBA" id="ARBA00022723"/>
    </source>
</evidence>
<evidence type="ECO:0000256" key="4">
    <source>
        <dbReference type="ARBA" id="ARBA00022490"/>
    </source>
</evidence>
<evidence type="ECO:0008006" key="23">
    <source>
        <dbReference type="Google" id="ProtNLM"/>
    </source>
</evidence>
<evidence type="ECO:0000256" key="17">
    <source>
        <dbReference type="SAM" id="MobiDB-lite"/>
    </source>
</evidence>
<dbReference type="SMART" id="SM00393">
    <property type="entry name" value="R3H"/>
    <property type="match status" value="1"/>
</dbReference>
<evidence type="ECO:0000259" key="18">
    <source>
        <dbReference type="PROSITE" id="PS51039"/>
    </source>
</evidence>
<dbReference type="AlphaFoldDB" id="A0ABD3WYT5"/>
<dbReference type="GO" id="GO:0005634">
    <property type="term" value="C:nucleus"/>
    <property type="evidence" value="ECO:0007669"/>
    <property type="project" value="UniProtKB-SubCell"/>
</dbReference>
<dbReference type="GO" id="GO:0005524">
    <property type="term" value="F:ATP binding"/>
    <property type="evidence" value="ECO:0007669"/>
    <property type="project" value="UniProtKB-KW"/>
</dbReference>
<sequence>MFSLEEFVSKTLKLLEKERETEIEETRILTEKLPAKELQRRGVCLLKLKISNRKSGLYGRTVVTFEPNHGDLPSHNLTPGDIVGLNPSTGDSESESLGSGIVTRSSQSAVSVAFDDSQDLFSLDDDGLYKLTKLANDVTYKRLKRALRDLGKLHSGPASGLIDVLFGQQELSPSGKEIVIDFVNNSLDESQKEAVKFALQQREVAIVHGPPGTGKTTTVIEIILQAVKQGLKVLACAPSNIAVDNLVERLADHKQKIVRIGHPARVLPHIQKYSLDALLSSSEETRLVEDVRKELDSSLSTLKKTRDRGEKQRLREDMKHLRKELMQREQTATRDILKRANVVLVTLTSATEDGPMKLLNEEHFDLVVIDECSQALEAACWIALLRAPKCVLAGDHLQLPPTILSKEAAKEGLEVTLMERVLKLYCDKVMKMLTCQYRMNELIMQWSSDQLYQGKLVADQSVRHHLLRELPSVTDCEETSTPLMFIDTTGCELRELDLPEEISKGNEGEADIVAAYVQKLISNGLSPEDIAVIAPYNLQVELIRLRLSQQYPKLEVKSVDGFQGREKEAVVISLVRSNPIGEVGFLAENRRINVAVTRARRHLCVIGDSETVSHDKFLKTLVEYLTTKGEVQTAHQYIDAAIVNQGTVPLPEHLSDLMSLRKTTTEKGAKPKTSYQEKRLRKKKDGKERHTSSFHDTTANSERTRKEGENLEEDEKVLEYQTLLEKFIKNSGQQVIEFSPSLSSHERYIIHVLSEKLGLLHCSKGIDEERHVVVRKPGTRENDSGTRDTHLATTAAAKSMHAEPLKSDKLKAQQINKSVKSDEQSIQGHNQYVSEGSSEPVLLVKPSDKVACAYCGKDVIKANFQLHELHCARKQKQDQHQQNVNTLKSQEQSKAGKGKSRMPNVVEKLEKIDKDDFEALIATVQTFDGSCCFRKCKTPTATLGYTCEFCQGRFCLSHHIPEVHGCGDAAKAAARAVINKEGVLSRGSAKNRHPDAEKKIKLQKKLDSKLSKMAEKRKGKQK</sequence>
<dbReference type="PROSITE" id="PS51039">
    <property type="entry name" value="ZF_AN1"/>
    <property type="match status" value="1"/>
</dbReference>
<dbReference type="PROSITE" id="PS51061">
    <property type="entry name" value="R3H"/>
    <property type="match status" value="1"/>
</dbReference>
<dbReference type="EMBL" id="JBJQND010000004">
    <property type="protein sequence ID" value="KAL3878418.1"/>
    <property type="molecule type" value="Genomic_DNA"/>
</dbReference>
<dbReference type="GO" id="GO:0003723">
    <property type="term" value="F:RNA binding"/>
    <property type="evidence" value="ECO:0007669"/>
    <property type="project" value="UniProtKB-KW"/>
</dbReference>
<feature type="coiled-coil region" evidence="16">
    <location>
        <begin position="304"/>
        <end position="331"/>
    </location>
</feature>
<dbReference type="GO" id="GO:0003677">
    <property type="term" value="F:DNA binding"/>
    <property type="evidence" value="ECO:0007669"/>
    <property type="project" value="UniProtKB-ARBA"/>
</dbReference>
<keyword evidence="8" id="KW-0378">Hydrolase</keyword>
<dbReference type="Pfam" id="PF13086">
    <property type="entry name" value="AAA_11"/>
    <property type="match status" value="1"/>
</dbReference>
<comment type="similarity">
    <text evidence="3">Belongs to the DNA2/NAM7 helicase family.</text>
</comment>
<dbReference type="InterPro" id="IPR000058">
    <property type="entry name" value="Znf_AN1"/>
</dbReference>
<dbReference type="SUPFAM" id="SSF82708">
    <property type="entry name" value="R3H domain"/>
    <property type="match status" value="1"/>
</dbReference>
<dbReference type="PANTHER" id="PTHR43788">
    <property type="entry name" value="DNA2/NAM7 HELICASE FAMILY MEMBER"/>
    <property type="match status" value="1"/>
</dbReference>
<proteinExistence type="inferred from homology"/>
<evidence type="ECO:0000256" key="10">
    <source>
        <dbReference type="ARBA" id="ARBA00022833"/>
    </source>
</evidence>
<dbReference type="GO" id="GO:0005737">
    <property type="term" value="C:cytoplasm"/>
    <property type="evidence" value="ECO:0007669"/>
    <property type="project" value="UniProtKB-SubCell"/>
</dbReference>
<dbReference type="InterPro" id="IPR004483">
    <property type="entry name" value="SMUBP-2/Hcs1-like"/>
</dbReference>
<keyword evidence="12" id="KW-0694">RNA-binding</keyword>
<keyword evidence="5" id="KW-0479">Metal-binding</keyword>
<dbReference type="Pfam" id="PF01428">
    <property type="entry name" value="zf-AN1"/>
    <property type="match status" value="1"/>
</dbReference>
<dbReference type="PROSITE" id="PS51192">
    <property type="entry name" value="HELICASE_ATP_BIND_1"/>
    <property type="match status" value="1"/>
</dbReference>
<dbReference type="GO" id="GO:0016787">
    <property type="term" value="F:hydrolase activity"/>
    <property type="evidence" value="ECO:0007669"/>
    <property type="project" value="UniProtKB-KW"/>
</dbReference>
<evidence type="ECO:0000256" key="7">
    <source>
        <dbReference type="ARBA" id="ARBA00022771"/>
    </source>
</evidence>
<gene>
    <name evidence="21" type="ORF">ACJMK2_030771</name>
</gene>
<comment type="subcellular location">
    <subcellularLocation>
        <location evidence="2">Cytoplasm</location>
    </subcellularLocation>
    <subcellularLocation>
        <location evidence="1">Nucleus</location>
    </subcellularLocation>
</comment>
<evidence type="ECO:0000313" key="21">
    <source>
        <dbReference type="EMBL" id="KAL3878418.1"/>
    </source>
</evidence>
<dbReference type="InterPro" id="IPR041677">
    <property type="entry name" value="DNA2/NAM7_AAA_11"/>
</dbReference>
<dbReference type="InterPro" id="IPR050534">
    <property type="entry name" value="Coronavir_polyprotein_1ab"/>
</dbReference>
<dbReference type="PANTHER" id="PTHR43788:SF8">
    <property type="entry name" value="DNA-BINDING PROTEIN SMUBP-2"/>
    <property type="match status" value="1"/>
</dbReference>
<name>A0ABD3WYT5_SINWO</name>
<dbReference type="FunFam" id="3.30.1370.50:FF:000002">
    <property type="entry name" value="Immunoglobulin mu DNA-binding protein 2"/>
    <property type="match status" value="1"/>
</dbReference>
<dbReference type="NCBIfam" id="TIGR00376">
    <property type="entry name" value="IGHMBP2 family helicase"/>
    <property type="match status" value="1"/>
</dbReference>
<protein>
    <recommendedName>
        <fullName evidence="23">DNA-binding protein SMUBP-2</fullName>
    </recommendedName>
</protein>
<dbReference type="InterPro" id="IPR035896">
    <property type="entry name" value="AN1-like_Znf"/>
</dbReference>
<dbReference type="Proteomes" id="UP001634394">
    <property type="component" value="Unassembled WGS sequence"/>
</dbReference>
<feature type="compositionally biased region" description="Polar residues" evidence="17">
    <location>
        <begin position="880"/>
        <end position="893"/>
    </location>
</feature>
<dbReference type="SMART" id="SM00382">
    <property type="entry name" value="AAA"/>
    <property type="match status" value="1"/>
</dbReference>
<dbReference type="InterPro" id="IPR047187">
    <property type="entry name" value="SF1_C_Upf1"/>
</dbReference>
<dbReference type="InterPro" id="IPR041679">
    <property type="entry name" value="DNA2/NAM7-like_C"/>
</dbReference>
<dbReference type="InterPro" id="IPR014001">
    <property type="entry name" value="Helicase_ATP-bd"/>
</dbReference>
<dbReference type="Pfam" id="PF21138">
    <property type="entry name" value="SMUBP-2_HCS1_1B"/>
    <property type="match status" value="1"/>
</dbReference>
<dbReference type="GO" id="GO:0008270">
    <property type="term" value="F:zinc ion binding"/>
    <property type="evidence" value="ECO:0007669"/>
    <property type="project" value="UniProtKB-KW"/>
</dbReference>
<keyword evidence="4" id="KW-0963">Cytoplasm</keyword>
<dbReference type="SMART" id="SM00154">
    <property type="entry name" value="ZnF_AN1"/>
    <property type="match status" value="1"/>
</dbReference>
<dbReference type="GO" id="GO:0003678">
    <property type="term" value="F:DNA helicase activity"/>
    <property type="evidence" value="ECO:0007669"/>
    <property type="project" value="UniProtKB-EC"/>
</dbReference>
<feature type="domain" description="Helicase ATP-binding" evidence="20">
    <location>
        <begin position="196"/>
        <end position="370"/>
    </location>
</feature>
<keyword evidence="22" id="KW-1185">Reference proteome</keyword>
<keyword evidence="11" id="KW-0067">ATP-binding</keyword>
<keyword evidence="16" id="KW-0175">Coiled coil</keyword>